<protein>
    <submittedName>
        <fullName evidence="1">Uncharacterized protein</fullName>
    </submittedName>
</protein>
<name>A0AAE0CGN1_9ROSI</name>
<dbReference type="Proteomes" id="UP001280121">
    <property type="component" value="Unassembled WGS sequence"/>
</dbReference>
<comment type="caution">
    <text evidence="1">The sequence shown here is derived from an EMBL/GenBank/DDBJ whole genome shotgun (WGS) entry which is preliminary data.</text>
</comment>
<keyword evidence="2" id="KW-1185">Reference proteome</keyword>
<dbReference type="EMBL" id="JANJYI010000004">
    <property type="protein sequence ID" value="KAK2651429.1"/>
    <property type="molecule type" value="Genomic_DNA"/>
</dbReference>
<reference evidence="1" key="1">
    <citation type="journal article" date="2023" name="Plant J.">
        <title>Genome sequences and population genomics provide insights into the demographic history, inbreeding, and mutation load of two 'living fossil' tree species of Dipteronia.</title>
        <authorList>
            <person name="Feng Y."/>
            <person name="Comes H.P."/>
            <person name="Chen J."/>
            <person name="Zhu S."/>
            <person name="Lu R."/>
            <person name="Zhang X."/>
            <person name="Li P."/>
            <person name="Qiu J."/>
            <person name="Olsen K.M."/>
            <person name="Qiu Y."/>
        </authorList>
    </citation>
    <scope>NUCLEOTIDE SEQUENCE</scope>
    <source>
        <strain evidence="1">KIB01</strain>
    </source>
</reference>
<dbReference type="AlphaFoldDB" id="A0AAE0CGN1"/>
<evidence type="ECO:0000313" key="1">
    <source>
        <dbReference type="EMBL" id="KAK2651429.1"/>
    </source>
</evidence>
<proteinExistence type="predicted"/>
<accession>A0AAE0CGN1</accession>
<gene>
    <name evidence="1" type="ORF">Ddye_011285</name>
</gene>
<sequence>MGYGESIDNEKGGVLVDVKVVGSNGHCGREGDEVYILREVSRVGCLEKRDHDSESTGSSVVKDSNVVRRLGKGRMVKASGGRGENSKVHIDGFDKNGEWFVLGSMEKGGTSFVESKVNKLGSNGIKGDDRLVSLEDVESMRLCTNSIKVFGSKDGSSGGKGGWRFPVTKWFILILIKVKVC</sequence>
<organism evidence="1 2">
    <name type="scientific">Dipteronia dyeriana</name>
    <dbReference type="NCBI Taxonomy" id="168575"/>
    <lineage>
        <taxon>Eukaryota</taxon>
        <taxon>Viridiplantae</taxon>
        <taxon>Streptophyta</taxon>
        <taxon>Embryophyta</taxon>
        <taxon>Tracheophyta</taxon>
        <taxon>Spermatophyta</taxon>
        <taxon>Magnoliopsida</taxon>
        <taxon>eudicotyledons</taxon>
        <taxon>Gunneridae</taxon>
        <taxon>Pentapetalae</taxon>
        <taxon>rosids</taxon>
        <taxon>malvids</taxon>
        <taxon>Sapindales</taxon>
        <taxon>Sapindaceae</taxon>
        <taxon>Hippocastanoideae</taxon>
        <taxon>Acereae</taxon>
        <taxon>Dipteronia</taxon>
    </lineage>
</organism>
<evidence type="ECO:0000313" key="2">
    <source>
        <dbReference type="Proteomes" id="UP001280121"/>
    </source>
</evidence>